<dbReference type="AlphaFoldDB" id="A0A8E2JZ11"/>
<feature type="signal peptide" evidence="1">
    <location>
        <begin position="1"/>
        <end position="30"/>
    </location>
</feature>
<evidence type="ECO:0008006" key="4">
    <source>
        <dbReference type="Google" id="ProtNLM"/>
    </source>
</evidence>
<organism evidence="2 3">
    <name type="scientific">Glonium stellatum</name>
    <dbReference type="NCBI Taxonomy" id="574774"/>
    <lineage>
        <taxon>Eukaryota</taxon>
        <taxon>Fungi</taxon>
        <taxon>Dikarya</taxon>
        <taxon>Ascomycota</taxon>
        <taxon>Pezizomycotina</taxon>
        <taxon>Dothideomycetes</taxon>
        <taxon>Pleosporomycetidae</taxon>
        <taxon>Gloniales</taxon>
        <taxon>Gloniaceae</taxon>
        <taxon>Glonium</taxon>
    </lineage>
</organism>
<name>A0A8E2JZ11_9PEZI</name>
<dbReference type="EMBL" id="KV748545">
    <property type="protein sequence ID" value="OCL14703.1"/>
    <property type="molecule type" value="Genomic_DNA"/>
</dbReference>
<sequence>MRGSQGRFTMALVSLPFLLYPLMLPPCFDALLCATSNLFQHCLGGHASSLAYSVWSRRRKPTNVHFPLSRPTRYRNIPFAALHRDTETFWVSFE</sequence>
<evidence type="ECO:0000313" key="3">
    <source>
        <dbReference type="Proteomes" id="UP000250140"/>
    </source>
</evidence>
<feature type="chain" id="PRO_5034255062" description="Secreted protein" evidence="1">
    <location>
        <begin position="31"/>
        <end position="94"/>
    </location>
</feature>
<keyword evidence="1" id="KW-0732">Signal</keyword>
<evidence type="ECO:0000256" key="1">
    <source>
        <dbReference type="SAM" id="SignalP"/>
    </source>
</evidence>
<reference evidence="2 3" key="1">
    <citation type="journal article" date="2016" name="Nat. Commun.">
        <title>Ectomycorrhizal ecology is imprinted in the genome of the dominant symbiotic fungus Cenococcum geophilum.</title>
        <authorList>
            <consortium name="DOE Joint Genome Institute"/>
            <person name="Peter M."/>
            <person name="Kohler A."/>
            <person name="Ohm R.A."/>
            <person name="Kuo A."/>
            <person name="Krutzmann J."/>
            <person name="Morin E."/>
            <person name="Arend M."/>
            <person name="Barry K.W."/>
            <person name="Binder M."/>
            <person name="Choi C."/>
            <person name="Clum A."/>
            <person name="Copeland A."/>
            <person name="Grisel N."/>
            <person name="Haridas S."/>
            <person name="Kipfer T."/>
            <person name="LaButti K."/>
            <person name="Lindquist E."/>
            <person name="Lipzen A."/>
            <person name="Maire R."/>
            <person name="Meier B."/>
            <person name="Mihaltcheva S."/>
            <person name="Molinier V."/>
            <person name="Murat C."/>
            <person name="Poggeler S."/>
            <person name="Quandt C.A."/>
            <person name="Sperisen C."/>
            <person name="Tritt A."/>
            <person name="Tisserant E."/>
            <person name="Crous P.W."/>
            <person name="Henrissat B."/>
            <person name="Nehls U."/>
            <person name="Egli S."/>
            <person name="Spatafora J.W."/>
            <person name="Grigoriev I.V."/>
            <person name="Martin F.M."/>
        </authorList>
    </citation>
    <scope>NUCLEOTIDE SEQUENCE [LARGE SCALE GENOMIC DNA]</scope>
    <source>
        <strain evidence="2 3">CBS 207.34</strain>
    </source>
</reference>
<proteinExistence type="predicted"/>
<gene>
    <name evidence="2" type="ORF">AOQ84DRAFT_11195</name>
</gene>
<dbReference type="Proteomes" id="UP000250140">
    <property type="component" value="Unassembled WGS sequence"/>
</dbReference>
<accession>A0A8E2JZ11</accession>
<keyword evidence="3" id="KW-1185">Reference proteome</keyword>
<evidence type="ECO:0000313" key="2">
    <source>
        <dbReference type="EMBL" id="OCL14703.1"/>
    </source>
</evidence>
<protein>
    <recommendedName>
        <fullName evidence="4">Secreted protein</fullName>
    </recommendedName>
</protein>